<dbReference type="InterPro" id="IPR035919">
    <property type="entry name" value="EAL_sf"/>
</dbReference>
<accession>A0ABS4CU84</accession>
<evidence type="ECO:0000259" key="1">
    <source>
        <dbReference type="PROSITE" id="PS50883"/>
    </source>
</evidence>
<evidence type="ECO:0000313" key="3">
    <source>
        <dbReference type="EMBL" id="MBP1081053.1"/>
    </source>
</evidence>
<dbReference type="Proteomes" id="UP000674416">
    <property type="component" value="Unassembled WGS sequence"/>
</dbReference>
<dbReference type="Gene3D" id="1.10.3210.10">
    <property type="entry name" value="Hypothetical protein af1432"/>
    <property type="match status" value="1"/>
</dbReference>
<dbReference type="Pfam" id="PF00563">
    <property type="entry name" value="EAL"/>
    <property type="match status" value="1"/>
</dbReference>
<protein>
    <submittedName>
        <fullName evidence="3">EAL and modified HD-GYP domain-containing signal transduction protein</fullName>
    </submittedName>
</protein>
<dbReference type="EMBL" id="JAFDST010000002">
    <property type="protein sequence ID" value="MBP1081053.1"/>
    <property type="molecule type" value="Genomic_DNA"/>
</dbReference>
<proteinExistence type="predicted"/>
<dbReference type="SUPFAM" id="SSF109604">
    <property type="entry name" value="HD-domain/PDEase-like"/>
    <property type="match status" value="1"/>
</dbReference>
<organism evidence="3 4">
    <name type="scientific">Bacillus capparidis</name>
    <dbReference type="NCBI Taxonomy" id="1840411"/>
    <lineage>
        <taxon>Bacteria</taxon>
        <taxon>Bacillati</taxon>
        <taxon>Bacillota</taxon>
        <taxon>Bacilli</taxon>
        <taxon>Bacillales</taxon>
        <taxon>Bacillaceae</taxon>
        <taxon>Bacillus</taxon>
    </lineage>
</organism>
<dbReference type="PANTHER" id="PTHR33525:SF4">
    <property type="entry name" value="CYCLIC DI-GMP PHOSPHODIESTERASE CDGJ"/>
    <property type="match status" value="1"/>
</dbReference>
<dbReference type="PROSITE" id="PS51833">
    <property type="entry name" value="HDOD"/>
    <property type="match status" value="1"/>
</dbReference>
<dbReference type="SMART" id="SM00052">
    <property type="entry name" value="EAL"/>
    <property type="match status" value="1"/>
</dbReference>
<dbReference type="SUPFAM" id="SSF141868">
    <property type="entry name" value="EAL domain-like"/>
    <property type="match status" value="1"/>
</dbReference>
<evidence type="ECO:0000259" key="2">
    <source>
        <dbReference type="PROSITE" id="PS51833"/>
    </source>
</evidence>
<sequence>MKVFVARQPIFNRKEQVVAYELLYRTNEVNNYSVKNGDEATTDVMINSFFNIGMDRLTEGRKCFINFTYGLLKSDFLTYFDPNKLVIEILEDIPITKELIARCKQLKGLGYTIALDDFSISRSAEEKLLPVLFQSIDILKVDFLQTTQADRKRLVDLYQKYNIKFLAEKVESRKDYHQAMAHGFQLFQGYFFSEPQVVSGQDPSLHFHSYYQLLDELIKEQPSIHRVTHFIERDLSLSYQLLKLLNSPAFYRKKKITSIRHAIVMLGFTEIRRWIYILSFKNLHFKGTLKQKGSHQVVANQRKVM</sequence>
<dbReference type="PANTHER" id="PTHR33525">
    <property type="match status" value="1"/>
</dbReference>
<name>A0ABS4CU84_9BACI</name>
<feature type="domain" description="EAL" evidence="1">
    <location>
        <begin position="1"/>
        <end position="209"/>
    </location>
</feature>
<dbReference type="Pfam" id="PF08668">
    <property type="entry name" value="HDOD"/>
    <property type="match status" value="1"/>
</dbReference>
<dbReference type="InterPro" id="IPR001633">
    <property type="entry name" value="EAL_dom"/>
</dbReference>
<dbReference type="Gene3D" id="3.20.20.450">
    <property type="entry name" value="EAL domain"/>
    <property type="match status" value="1"/>
</dbReference>
<evidence type="ECO:0000313" key="4">
    <source>
        <dbReference type="Proteomes" id="UP000674416"/>
    </source>
</evidence>
<reference evidence="3 4" key="1">
    <citation type="submission" date="2021-01" db="EMBL/GenBank/DDBJ databases">
        <title>Genomic Encyclopedia of Type Strains, Phase IV (KMG-IV): sequencing the most valuable type-strain genomes for metagenomic binning, comparative biology and taxonomic classification.</title>
        <authorList>
            <person name="Goeker M."/>
        </authorList>
    </citation>
    <scope>NUCLEOTIDE SEQUENCE [LARGE SCALE GENOMIC DNA]</scope>
    <source>
        <strain evidence="3 4">DSM 103394</strain>
    </source>
</reference>
<gene>
    <name evidence="3" type="ORF">JOC74_001546</name>
</gene>
<dbReference type="InterPro" id="IPR052340">
    <property type="entry name" value="RNase_Y/CdgJ"/>
</dbReference>
<comment type="caution">
    <text evidence="3">The sequence shown here is derived from an EMBL/GenBank/DDBJ whole genome shotgun (WGS) entry which is preliminary data.</text>
</comment>
<keyword evidence="4" id="KW-1185">Reference proteome</keyword>
<feature type="domain" description="HDOD" evidence="2">
    <location>
        <begin position="203"/>
        <end position="305"/>
    </location>
</feature>
<dbReference type="PROSITE" id="PS50883">
    <property type="entry name" value="EAL"/>
    <property type="match status" value="1"/>
</dbReference>
<dbReference type="InterPro" id="IPR013976">
    <property type="entry name" value="HDOD"/>
</dbReference>